<dbReference type="InterPro" id="IPR024607">
    <property type="entry name" value="Sulfatase_CS"/>
</dbReference>
<comment type="similarity">
    <text evidence="1">Belongs to the sulfatase family.</text>
</comment>
<gene>
    <name evidence="6" type="ORF">XM47_00195</name>
</gene>
<dbReference type="Gene3D" id="3.30.1120.10">
    <property type="match status" value="1"/>
</dbReference>
<dbReference type="PANTHER" id="PTHR42693">
    <property type="entry name" value="ARYLSULFATASE FAMILY MEMBER"/>
    <property type="match status" value="1"/>
</dbReference>
<dbReference type="SUPFAM" id="SSF53649">
    <property type="entry name" value="Alkaline phosphatase-like"/>
    <property type="match status" value="1"/>
</dbReference>
<dbReference type="PANTHER" id="PTHR42693:SF53">
    <property type="entry name" value="ENDO-4-O-SULFATASE"/>
    <property type="match status" value="1"/>
</dbReference>
<keyword evidence="2" id="KW-0479">Metal-binding</keyword>
<dbReference type="Gene3D" id="3.40.720.10">
    <property type="entry name" value="Alkaline Phosphatase, subunit A"/>
    <property type="match status" value="1"/>
</dbReference>
<dbReference type="InterPro" id="IPR000917">
    <property type="entry name" value="Sulfatase_N"/>
</dbReference>
<dbReference type="AlphaFoldDB" id="A0A0J8GWE8"/>
<dbReference type="InterPro" id="IPR050738">
    <property type="entry name" value="Sulfatase"/>
</dbReference>
<organism evidence="6 7">
    <name type="scientific">Catenovulum maritimum</name>
    <dbReference type="NCBI Taxonomy" id="1513271"/>
    <lineage>
        <taxon>Bacteria</taxon>
        <taxon>Pseudomonadati</taxon>
        <taxon>Pseudomonadota</taxon>
        <taxon>Gammaproteobacteria</taxon>
        <taxon>Alteromonadales</taxon>
        <taxon>Alteromonadaceae</taxon>
        <taxon>Catenovulum</taxon>
    </lineage>
</organism>
<evidence type="ECO:0000259" key="5">
    <source>
        <dbReference type="Pfam" id="PF00884"/>
    </source>
</evidence>
<reference evidence="6 7" key="1">
    <citation type="submission" date="2015-04" db="EMBL/GenBank/DDBJ databases">
        <title>Draft Genome Sequence of the Novel Agar-Digesting Marine Bacterium Q1.</title>
        <authorList>
            <person name="Li Y."/>
            <person name="Li D."/>
            <person name="Chen G."/>
            <person name="Du Z."/>
        </authorList>
    </citation>
    <scope>NUCLEOTIDE SEQUENCE [LARGE SCALE GENOMIC DNA]</scope>
    <source>
        <strain evidence="6 7">Q1</strain>
    </source>
</reference>
<protein>
    <submittedName>
        <fullName evidence="6">N-acetylgalactosamine-6-sulfatase</fullName>
    </submittedName>
</protein>
<dbReference type="GO" id="GO:0046872">
    <property type="term" value="F:metal ion binding"/>
    <property type="evidence" value="ECO:0007669"/>
    <property type="project" value="UniProtKB-KW"/>
</dbReference>
<evidence type="ECO:0000256" key="2">
    <source>
        <dbReference type="ARBA" id="ARBA00022723"/>
    </source>
</evidence>
<keyword evidence="7" id="KW-1185">Reference proteome</keyword>
<dbReference type="Pfam" id="PF00884">
    <property type="entry name" value="Sulfatase"/>
    <property type="match status" value="1"/>
</dbReference>
<dbReference type="GO" id="GO:0004065">
    <property type="term" value="F:arylsulfatase activity"/>
    <property type="evidence" value="ECO:0007669"/>
    <property type="project" value="TreeGrafter"/>
</dbReference>
<dbReference type="EMBL" id="LAZL01000001">
    <property type="protein sequence ID" value="KMT67100.1"/>
    <property type="molecule type" value="Genomic_DNA"/>
</dbReference>
<dbReference type="PROSITE" id="PS00523">
    <property type="entry name" value="SULFATASE_1"/>
    <property type="match status" value="1"/>
</dbReference>
<dbReference type="Proteomes" id="UP000037600">
    <property type="component" value="Unassembled WGS sequence"/>
</dbReference>
<keyword evidence="3" id="KW-0378">Hydrolase</keyword>
<evidence type="ECO:0000256" key="1">
    <source>
        <dbReference type="ARBA" id="ARBA00008779"/>
    </source>
</evidence>
<sequence length="506" mass="57021">MTAVTSCALTRISTESASAKARQVEQANSAKPNVIYIIVDDLGIGDIEPYGQEKIRTPHLQKMAEQGLTFTQHYAGNPVCAPSRAAVMTGLHSGHNQIRGNYELGDFSDEREYGQLPLKPGTTTLATVMKQAGYQTALIGKWGLGGPGSYGTPNKQGFDYFFGYLDQKQAHNHYPTHLWKNEEWFSLNNKWLDAHAALPVGADPYDLESYKAFLREDFAQERLTQDALKYIKENKDKPFFLYLAYAGPHAALQAPEDLIDEYSFEETPYGVHSKYLAQRRPRAARAAMITHIDKGVGQVKALLKELNLDENTLIIFTSDNGPSAEGGADMEFFDSNGKFRGYKRDLYEGGIRMPTLAYWPGKVAAGQKTEHVSAFWDLLPTLADLTNVELKTKTDGISFLPTLLNQDGQKQHDSLYWEFHRANGFHSQAVRIKDDVNGDWKAVRHYKKGQRLNPPIELYNLKTDPAETTNVASKYPEIVNKATELMRTSRTPSFMDAWNFDYWPRK</sequence>
<name>A0A0J8GWE8_9ALTE</name>
<dbReference type="CDD" id="cd16145">
    <property type="entry name" value="ARS_like"/>
    <property type="match status" value="1"/>
</dbReference>
<feature type="domain" description="Sulfatase N-terminal" evidence="5">
    <location>
        <begin position="32"/>
        <end position="388"/>
    </location>
</feature>
<dbReference type="PATRIC" id="fig|1513271.3.peg.41"/>
<proteinExistence type="inferred from homology"/>
<keyword evidence="4" id="KW-0106">Calcium</keyword>
<evidence type="ECO:0000256" key="3">
    <source>
        <dbReference type="ARBA" id="ARBA00022801"/>
    </source>
</evidence>
<dbReference type="STRING" id="1513271.XM47_00195"/>
<evidence type="ECO:0000313" key="6">
    <source>
        <dbReference type="EMBL" id="KMT67100.1"/>
    </source>
</evidence>
<evidence type="ECO:0000256" key="4">
    <source>
        <dbReference type="ARBA" id="ARBA00022837"/>
    </source>
</evidence>
<accession>A0A0J8GWE8</accession>
<evidence type="ECO:0000313" key="7">
    <source>
        <dbReference type="Proteomes" id="UP000037600"/>
    </source>
</evidence>
<comment type="caution">
    <text evidence="6">The sequence shown here is derived from an EMBL/GenBank/DDBJ whole genome shotgun (WGS) entry which is preliminary data.</text>
</comment>
<dbReference type="InterPro" id="IPR017850">
    <property type="entry name" value="Alkaline_phosphatase_core_sf"/>
</dbReference>